<dbReference type="GeneID" id="85367200"/>
<evidence type="ECO:0008006" key="3">
    <source>
        <dbReference type="Google" id="ProtNLM"/>
    </source>
</evidence>
<dbReference type="EMBL" id="JAUEPS010000040">
    <property type="protein sequence ID" value="KAK0448939.1"/>
    <property type="molecule type" value="Genomic_DNA"/>
</dbReference>
<dbReference type="RefSeq" id="XP_060326654.1">
    <property type="nucleotide sequence ID" value="XM_060483652.1"/>
</dbReference>
<sequence>MTTPFKDSVPVEFSLSIPQELFDYILDFLYDGAPTLLACSLICRASLPCSCYHIYSSVFIVHICEFDKFREQYAGQLYHHENLATLLQHSPSVASLVTRFGIHAMLNAMMDPFDGHLSLAYRSISP</sequence>
<organism evidence="1 2">
    <name type="scientific">Armillaria tabescens</name>
    <name type="common">Ringless honey mushroom</name>
    <name type="synonym">Agaricus tabescens</name>
    <dbReference type="NCBI Taxonomy" id="1929756"/>
    <lineage>
        <taxon>Eukaryota</taxon>
        <taxon>Fungi</taxon>
        <taxon>Dikarya</taxon>
        <taxon>Basidiomycota</taxon>
        <taxon>Agaricomycotina</taxon>
        <taxon>Agaricomycetes</taxon>
        <taxon>Agaricomycetidae</taxon>
        <taxon>Agaricales</taxon>
        <taxon>Marasmiineae</taxon>
        <taxon>Physalacriaceae</taxon>
        <taxon>Desarmillaria</taxon>
    </lineage>
</organism>
<dbReference type="AlphaFoldDB" id="A0AA39MWT8"/>
<reference evidence="1" key="1">
    <citation type="submission" date="2023-06" db="EMBL/GenBank/DDBJ databases">
        <authorList>
            <consortium name="Lawrence Berkeley National Laboratory"/>
            <person name="Ahrendt S."/>
            <person name="Sahu N."/>
            <person name="Indic B."/>
            <person name="Wong-Bajracharya J."/>
            <person name="Merenyi Z."/>
            <person name="Ke H.-M."/>
            <person name="Monk M."/>
            <person name="Kocsube S."/>
            <person name="Drula E."/>
            <person name="Lipzen A."/>
            <person name="Balint B."/>
            <person name="Henrissat B."/>
            <person name="Andreopoulos B."/>
            <person name="Martin F.M."/>
            <person name="Harder C.B."/>
            <person name="Rigling D."/>
            <person name="Ford K.L."/>
            <person name="Foster G.D."/>
            <person name="Pangilinan J."/>
            <person name="Papanicolaou A."/>
            <person name="Barry K."/>
            <person name="LaButti K."/>
            <person name="Viragh M."/>
            <person name="Koriabine M."/>
            <person name="Yan M."/>
            <person name="Riley R."/>
            <person name="Champramary S."/>
            <person name="Plett K.L."/>
            <person name="Tsai I.J."/>
            <person name="Slot J."/>
            <person name="Sipos G."/>
            <person name="Plett J."/>
            <person name="Nagy L.G."/>
            <person name="Grigoriev I.V."/>
        </authorList>
    </citation>
    <scope>NUCLEOTIDE SEQUENCE</scope>
    <source>
        <strain evidence="1">CCBAS 213</strain>
    </source>
</reference>
<name>A0AA39MWT8_ARMTA</name>
<keyword evidence="2" id="KW-1185">Reference proteome</keyword>
<dbReference type="Proteomes" id="UP001175211">
    <property type="component" value="Unassembled WGS sequence"/>
</dbReference>
<evidence type="ECO:0000313" key="2">
    <source>
        <dbReference type="Proteomes" id="UP001175211"/>
    </source>
</evidence>
<evidence type="ECO:0000313" key="1">
    <source>
        <dbReference type="EMBL" id="KAK0448939.1"/>
    </source>
</evidence>
<protein>
    <recommendedName>
        <fullName evidence="3">F-box domain-containing protein</fullName>
    </recommendedName>
</protein>
<gene>
    <name evidence="1" type="ORF">EV420DRAFT_834954</name>
</gene>
<comment type="caution">
    <text evidence="1">The sequence shown here is derived from an EMBL/GenBank/DDBJ whole genome shotgun (WGS) entry which is preliminary data.</text>
</comment>
<proteinExistence type="predicted"/>
<accession>A0AA39MWT8</accession>